<organism evidence="1 2">
    <name type="scientific">Lipomyces kononenkoae</name>
    <name type="common">Yeast</name>
    <dbReference type="NCBI Taxonomy" id="34357"/>
    <lineage>
        <taxon>Eukaryota</taxon>
        <taxon>Fungi</taxon>
        <taxon>Dikarya</taxon>
        <taxon>Ascomycota</taxon>
        <taxon>Saccharomycotina</taxon>
        <taxon>Lipomycetes</taxon>
        <taxon>Lipomycetales</taxon>
        <taxon>Lipomycetaceae</taxon>
        <taxon>Lipomyces</taxon>
    </lineage>
</organism>
<accession>A0ACC3TA92</accession>
<keyword evidence="2" id="KW-1185">Reference proteome</keyword>
<dbReference type="Proteomes" id="UP001433508">
    <property type="component" value="Unassembled WGS sequence"/>
</dbReference>
<proteinExistence type="predicted"/>
<sequence length="599" mass="65624">MITMSSQRPSGSQNFGPHQMGYSPEDGISVGEVMVRQQQLLLLQLEQQHQQQQQQAIQQSQHQQQIYLNMLAASMATTTTSDINVIPPTPLSDDSHVYSFAHPIPRPQSQPQHQTSVLTFIQPPDSVPSPHSPPSLQSMTGASSPHSGMALSRSLTPSPAFESNQQQQQQSQELFAVVTGCNNFQQEPHHQLLGLPLNDSNQHHHHATQSHYFTMDTMFKCEPTSPAPSFATTATHLSDDGSVIATTTNISPQMSYSNVIPLSIYEPEPVSPLTAIPSDPQTLAINMPSSAIISVQPPQPDPPQSHSPSLIHTSASSSSSPRALDVAQISLYSSAESVGGDSGDLVRRSHSDVTELSATTIRRFQEESDIYPRPSTTPSSSHSQPSSLSDPSSRVTKRSTSRSSLPSREGKLPCTICKKWFKKLDDHLWTHSPEPRPHKCRAGYTDGRPTCQYVTMGFARVADRNRHELKHYDGRFVCPFGITNCRIGNERFGRLDTFKRHLRTVHGVSQTAVAAGSSTSSNGTPQHSSATHSSHPAGSHKRHRTRKLSTSDKQLECYNCNKAYYGVEAFIGHLNDCTYALMHPGEADGSADVGYDDSE</sequence>
<dbReference type="EMBL" id="MU971337">
    <property type="protein sequence ID" value="KAK9240859.1"/>
    <property type="molecule type" value="Genomic_DNA"/>
</dbReference>
<gene>
    <name evidence="1" type="ORF">V1525DRAFT_394109</name>
</gene>
<comment type="caution">
    <text evidence="1">The sequence shown here is derived from an EMBL/GenBank/DDBJ whole genome shotgun (WGS) entry which is preliminary data.</text>
</comment>
<protein>
    <submittedName>
        <fullName evidence="1">Uncharacterized protein</fullName>
    </submittedName>
</protein>
<evidence type="ECO:0000313" key="2">
    <source>
        <dbReference type="Proteomes" id="UP001433508"/>
    </source>
</evidence>
<name>A0ACC3TA92_LIPKO</name>
<reference evidence="2" key="1">
    <citation type="journal article" date="2024" name="Front. Bioeng. Biotechnol.">
        <title>Genome-scale model development and genomic sequencing of the oleaginous clade Lipomyces.</title>
        <authorList>
            <person name="Czajka J.J."/>
            <person name="Han Y."/>
            <person name="Kim J."/>
            <person name="Mondo S.J."/>
            <person name="Hofstad B.A."/>
            <person name="Robles A."/>
            <person name="Haridas S."/>
            <person name="Riley R."/>
            <person name="LaButti K."/>
            <person name="Pangilinan J."/>
            <person name="Andreopoulos W."/>
            <person name="Lipzen A."/>
            <person name="Yan J."/>
            <person name="Wang M."/>
            <person name="Ng V."/>
            <person name="Grigoriev I.V."/>
            <person name="Spatafora J.W."/>
            <person name="Magnuson J.K."/>
            <person name="Baker S.E."/>
            <person name="Pomraning K.R."/>
        </authorList>
    </citation>
    <scope>NUCLEOTIDE SEQUENCE [LARGE SCALE GENOMIC DNA]</scope>
    <source>
        <strain evidence="2">CBS 7786</strain>
    </source>
</reference>
<evidence type="ECO:0000313" key="1">
    <source>
        <dbReference type="EMBL" id="KAK9240859.1"/>
    </source>
</evidence>